<keyword evidence="1" id="KW-0812">Transmembrane</keyword>
<gene>
    <name evidence="3" type="ORF">GCM10011494_20050</name>
</gene>
<dbReference type="CDD" id="cd07321">
    <property type="entry name" value="Extradiol_Dioxygenase_3A_like"/>
    <property type="match status" value="1"/>
</dbReference>
<dbReference type="SUPFAM" id="SSF48076">
    <property type="entry name" value="LigA subunit of an aromatic-ring-opening dioxygenase LigAB"/>
    <property type="match status" value="1"/>
</dbReference>
<proteinExistence type="predicted"/>
<dbReference type="InterPro" id="IPR011986">
    <property type="entry name" value="Xdiol_dOase_LigA"/>
</dbReference>
<dbReference type="Pfam" id="PF07746">
    <property type="entry name" value="LigA"/>
    <property type="match status" value="1"/>
</dbReference>
<dbReference type="EMBL" id="BMHK01000011">
    <property type="protein sequence ID" value="GGC01454.1"/>
    <property type="molecule type" value="Genomic_DNA"/>
</dbReference>
<dbReference type="RefSeq" id="WP_188771059.1">
    <property type="nucleotide sequence ID" value="NZ_BMHK01000011.1"/>
</dbReference>
<dbReference type="AlphaFoldDB" id="A0A916X4M6"/>
<dbReference type="Proteomes" id="UP000608154">
    <property type="component" value="Unassembled WGS sequence"/>
</dbReference>
<organism evidence="3 4">
    <name type="scientific">Novosphingobium endophyticum</name>
    <dbReference type="NCBI Taxonomy" id="1955250"/>
    <lineage>
        <taxon>Bacteria</taxon>
        <taxon>Pseudomonadati</taxon>
        <taxon>Pseudomonadota</taxon>
        <taxon>Alphaproteobacteria</taxon>
        <taxon>Sphingomonadales</taxon>
        <taxon>Sphingomonadaceae</taxon>
        <taxon>Novosphingobium</taxon>
    </lineage>
</organism>
<feature type="domain" description="Extradiol ring-cleavage dioxygenase LigAB LigA subunit" evidence="2">
    <location>
        <begin position="8"/>
        <end position="81"/>
    </location>
</feature>
<reference evidence="3" key="1">
    <citation type="journal article" date="2014" name="Int. J. Syst. Evol. Microbiol.">
        <title>Complete genome sequence of Corynebacterium casei LMG S-19264T (=DSM 44701T), isolated from a smear-ripened cheese.</title>
        <authorList>
            <consortium name="US DOE Joint Genome Institute (JGI-PGF)"/>
            <person name="Walter F."/>
            <person name="Albersmeier A."/>
            <person name="Kalinowski J."/>
            <person name="Ruckert C."/>
        </authorList>
    </citation>
    <scope>NUCLEOTIDE SEQUENCE</scope>
    <source>
        <strain evidence="3">CGMCC 1.15095</strain>
    </source>
</reference>
<keyword evidence="1" id="KW-1133">Transmembrane helix</keyword>
<feature type="transmembrane region" description="Helical" evidence="1">
    <location>
        <begin position="51"/>
        <end position="74"/>
    </location>
</feature>
<evidence type="ECO:0000259" key="2">
    <source>
        <dbReference type="Pfam" id="PF07746"/>
    </source>
</evidence>
<keyword evidence="1" id="KW-0472">Membrane</keyword>
<evidence type="ECO:0000313" key="4">
    <source>
        <dbReference type="Proteomes" id="UP000608154"/>
    </source>
</evidence>
<keyword evidence="4" id="KW-1185">Reference proteome</keyword>
<reference evidence="3" key="2">
    <citation type="submission" date="2020-09" db="EMBL/GenBank/DDBJ databases">
        <authorList>
            <person name="Sun Q."/>
            <person name="Zhou Y."/>
        </authorList>
    </citation>
    <scope>NUCLEOTIDE SEQUENCE</scope>
    <source>
        <strain evidence="3">CGMCC 1.15095</strain>
    </source>
</reference>
<evidence type="ECO:0000256" key="1">
    <source>
        <dbReference type="SAM" id="Phobius"/>
    </source>
</evidence>
<accession>A0A916X4M6</accession>
<sequence length="108" mass="12181">MSLYQLSKVLYVLNRDDAAKRLWQAEPASLLEGYDLTDEERTALLEHDIGLLYVLGVNGQILMHFAALCGIAWADYIRLMREGVEKYGPVRAGLYAMTTQFNERVAGV</sequence>
<dbReference type="Gene3D" id="1.10.700.10">
    <property type="entry name" value="Dioxygenase LigAB, LigA subunit"/>
    <property type="match status" value="1"/>
</dbReference>
<protein>
    <recommendedName>
        <fullName evidence="2">Extradiol ring-cleavage dioxygenase LigAB LigA subunit domain-containing protein</fullName>
    </recommendedName>
</protein>
<dbReference type="InterPro" id="IPR036622">
    <property type="entry name" value="LigA_sf"/>
</dbReference>
<name>A0A916X4M6_9SPHN</name>
<evidence type="ECO:0000313" key="3">
    <source>
        <dbReference type="EMBL" id="GGC01454.1"/>
    </source>
</evidence>
<comment type="caution">
    <text evidence="3">The sequence shown here is derived from an EMBL/GenBank/DDBJ whole genome shotgun (WGS) entry which is preliminary data.</text>
</comment>